<organism evidence="10 11">
    <name type="scientific">Imshaugia aleurites</name>
    <dbReference type="NCBI Taxonomy" id="172621"/>
    <lineage>
        <taxon>Eukaryota</taxon>
        <taxon>Fungi</taxon>
        <taxon>Dikarya</taxon>
        <taxon>Ascomycota</taxon>
        <taxon>Pezizomycotina</taxon>
        <taxon>Lecanoromycetes</taxon>
        <taxon>OSLEUM clade</taxon>
        <taxon>Lecanoromycetidae</taxon>
        <taxon>Lecanorales</taxon>
        <taxon>Lecanorineae</taxon>
        <taxon>Parmeliaceae</taxon>
        <taxon>Imshaugia</taxon>
    </lineage>
</organism>
<evidence type="ECO:0000256" key="4">
    <source>
        <dbReference type="ARBA" id="ARBA00022989"/>
    </source>
</evidence>
<evidence type="ECO:0000313" key="10">
    <source>
        <dbReference type="EMBL" id="CAF9928500.1"/>
    </source>
</evidence>
<dbReference type="InterPro" id="IPR050369">
    <property type="entry name" value="RBOH/FRE"/>
</dbReference>
<keyword evidence="5" id="KW-0560">Oxidoreductase</keyword>
<dbReference type="PANTHER" id="PTHR11972:SF69">
    <property type="entry name" value="FERRIC REDUCTION OXIDASE 6-RELATED"/>
    <property type="match status" value="1"/>
</dbReference>
<keyword evidence="11" id="KW-1185">Reference proteome</keyword>
<dbReference type="EMBL" id="CAJPDT010000050">
    <property type="protein sequence ID" value="CAF9928500.1"/>
    <property type="molecule type" value="Genomic_DNA"/>
</dbReference>
<feature type="transmembrane region" description="Helical" evidence="8">
    <location>
        <begin position="26"/>
        <end position="47"/>
    </location>
</feature>
<keyword evidence="4 8" id="KW-1133">Transmembrane helix</keyword>
<evidence type="ECO:0000256" key="6">
    <source>
        <dbReference type="ARBA" id="ARBA00023065"/>
    </source>
</evidence>
<dbReference type="GO" id="GO:0016491">
    <property type="term" value="F:oxidoreductase activity"/>
    <property type="evidence" value="ECO:0007669"/>
    <property type="project" value="UniProtKB-KW"/>
</dbReference>
<keyword evidence="2 8" id="KW-0812">Transmembrane</keyword>
<evidence type="ECO:0000256" key="8">
    <source>
        <dbReference type="SAM" id="Phobius"/>
    </source>
</evidence>
<dbReference type="AlphaFoldDB" id="A0A8H3FR87"/>
<dbReference type="Pfam" id="PF01794">
    <property type="entry name" value="Ferric_reduct"/>
    <property type="match status" value="1"/>
</dbReference>
<dbReference type="OrthoDB" id="10006946at2759"/>
<dbReference type="Proteomes" id="UP000664534">
    <property type="component" value="Unassembled WGS sequence"/>
</dbReference>
<keyword evidence="6" id="KW-0813">Transport</keyword>
<dbReference type="InterPro" id="IPR039261">
    <property type="entry name" value="FNR_nucleotide-bd"/>
</dbReference>
<comment type="caution">
    <text evidence="10">The sequence shown here is derived from an EMBL/GenBank/DDBJ whole genome shotgun (WGS) entry which is preliminary data.</text>
</comment>
<evidence type="ECO:0000256" key="5">
    <source>
        <dbReference type="ARBA" id="ARBA00023002"/>
    </source>
</evidence>
<sequence>MGMVLLPVARNSALSSFFRLSASTTYAFHMIQAYVLFALVVAHGLLYASWIAAYNHARMLTRSPLVFPALNPTYLYYEVWPGNTSSLGIWRASLIFTGLTTSLIMLAVFVTTFPVIRRKHFNVFYFTHLLMIVAVVVICLHASTMFYCTAPGLAMWTLDWGMRLYELSGKMDSTLVAVGKGWFCLTVPLPRNRLKGCACHSPLAHFHIHHTESSIREIHPFTTITHLASQKLSSSGSDKNTMIQFLFRKSTQSRSSTSITHDPPERRLKRQWTNKLADLVDDAAIDLSPPSEKVEESDPQRQRFAAQHQITLRLEGPYFTPATPASYETVICLVAGTGVSGAIAIAAAFRQQSMIEISAPKTTVLGHEETHGAPLERKSTISSSLAPSGTASIWKRCVVVWSVREADYVDLPFWHADTTPGLEVRPILTGKGRARVNMEETIDFMNENGARTWVYISGPRPFIEAGEKACRRSGVDFFGARWT</sequence>
<dbReference type="InterPro" id="IPR013130">
    <property type="entry name" value="Fe3_Rdtase_TM_dom"/>
</dbReference>
<feature type="transmembrane region" description="Helical" evidence="8">
    <location>
        <begin position="89"/>
        <end position="116"/>
    </location>
</feature>
<keyword evidence="3" id="KW-0249">Electron transport</keyword>
<comment type="subcellular location">
    <subcellularLocation>
        <location evidence="1">Membrane</location>
        <topology evidence="1">Multi-pass membrane protein</topology>
    </subcellularLocation>
</comment>
<evidence type="ECO:0000256" key="7">
    <source>
        <dbReference type="ARBA" id="ARBA00023136"/>
    </source>
</evidence>
<dbReference type="GO" id="GO:0006811">
    <property type="term" value="P:monoatomic ion transport"/>
    <property type="evidence" value="ECO:0007669"/>
    <property type="project" value="UniProtKB-KW"/>
</dbReference>
<evidence type="ECO:0000256" key="2">
    <source>
        <dbReference type="ARBA" id="ARBA00022692"/>
    </source>
</evidence>
<keyword evidence="7 8" id="KW-0472">Membrane</keyword>
<reference evidence="10" key="1">
    <citation type="submission" date="2021-03" db="EMBL/GenBank/DDBJ databases">
        <authorList>
            <person name="Tagirdzhanova G."/>
        </authorList>
    </citation>
    <scope>NUCLEOTIDE SEQUENCE</scope>
</reference>
<dbReference type="Gene3D" id="3.40.50.80">
    <property type="entry name" value="Nucleotide-binding domain of ferredoxin-NADP reductase (FNR) module"/>
    <property type="match status" value="1"/>
</dbReference>
<protein>
    <recommendedName>
        <fullName evidence="9">Ferric oxidoreductase domain-containing protein</fullName>
    </recommendedName>
</protein>
<feature type="domain" description="Ferric oxidoreductase" evidence="9">
    <location>
        <begin position="2"/>
        <end position="139"/>
    </location>
</feature>
<keyword evidence="6" id="KW-0406">Ion transport</keyword>
<evidence type="ECO:0000313" key="11">
    <source>
        <dbReference type="Proteomes" id="UP000664534"/>
    </source>
</evidence>
<feature type="transmembrane region" description="Helical" evidence="8">
    <location>
        <begin position="123"/>
        <end position="147"/>
    </location>
</feature>
<gene>
    <name evidence="10" type="ORF">IMSHALPRED_007668</name>
</gene>
<evidence type="ECO:0000259" key="9">
    <source>
        <dbReference type="Pfam" id="PF01794"/>
    </source>
</evidence>
<dbReference type="PANTHER" id="PTHR11972">
    <property type="entry name" value="NADPH OXIDASE"/>
    <property type="match status" value="1"/>
</dbReference>
<name>A0A8H3FR87_9LECA</name>
<dbReference type="GO" id="GO:0005886">
    <property type="term" value="C:plasma membrane"/>
    <property type="evidence" value="ECO:0007669"/>
    <property type="project" value="TreeGrafter"/>
</dbReference>
<proteinExistence type="predicted"/>
<dbReference type="SUPFAM" id="SSF52343">
    <property type="entry name" value="Ferredoxin reductase-like, C-terminal NADP-linked domain"/>
    <property type="match status" value="1"/>
</dbReference>
<evidence type="ECO:0000256" key="1">
    <source>
        <dbReference type="ARBA" id="ARBA00004141"/>
    </source>
</evidence>
<evidence type="ECO:0000256" key="3">
    <source>
        <dbReference type="ARBA" id="ARBA00022982"/>
    </source>
</evidence>
<accession>A0A8H3FR87</accession>